<evidence type="ECO:0008006" key="4">
    <source>
        <dbReference type="Google" id="ProtNLM"/>
    </source>
</evidence>
<evidence type="ECO:0000256" key="1">
    <source>
        <dbReference type="SAM" id="SignalP"/>
    </source>
</evidence>
<evidence type="ECO:0000313" key="2">
    <source>
        <dbReference type="EMBL" id="TDO95369.1"/>
    </source>
</evidence>
<proteinExistence type="predicted"/>
<comment type="caution">
    <text evidence="2">The sequence shown here is derived from an EMBL/GenBank/DDBJ whole genome shotgun (WGS) entry which is preliminary data.</text>
</comment>
<dbReference type="AlphaFoldDB" id="A0A4R6M5S3"/>
<evidence type="ECO:0000313" key="3">
    <source>
        <dbReference type="Proteomes" id="UP000294656"/>
    </source>
</evidence>
<feature type="signal peptide" evidence="1">
    <location>
        <begin position="1"/>
        <end position="22"/>
    </location>
</feature>
<accession>A0A4R6M5S3</accession>
<sequence length="80" mass="8413">MTKHFSRIFAGLLVSISTSTSADGWFASVHANANYSSNSSLNSGGISYDLDVNNSITPNVAVGYFIDGNTGTFKAGVELF</sequence>
<name>A0A4R6M5S3_9GAMM</name>
<dbReference type="EMBL" id="SNXC01000017">
    <property type="protein sequence ID" value="TDO95369.1"/>
    <property type="molecule type" value="Genomic_DNA"/>
</dbReference>
<organism evidence="2 3">
    <name type="scientific">Marinomonas balearica</name>
    <dbReference type="NCBI Taxonomy" id="491947"/>
    <lineage>
        <taxon>Bacteria</taxon>
        <taxon>Pseudomonadati</taxon>
        <taxon>Pseudomonadota</taxon>
        <taxon>Gammaproteobacteria</taxon>
        <taxon>Oceanospirillales</taxon>
        <taxon>Oceanospirillaceae</taxon>
        <taxon>Marinomonas</taxon>
    </lineage>
</organism>
<reference evidence="2 3" key="1">
    <citation type="submission" date="2019-03" db="EMBL/GenBank/DDBJ databases">
        <title>Genomic Encyclopedia of Type Strains, Phase III (KMG-III): the genomes of soil and plant-associated and newly described type strains.</title>
        <authorList>
            <person name="Whitman W."/>
        </authorList>
    </citation>
    <scope>NUCLEOTIDE SEQUENCE [LARGE SCALE GENOMIC DNA]</scope>
    <source>
        <strain evidence="2 3">CECT 7378</strain>
    </source>
</reference>
<protein>
    <recommendedName>
        <fullName evidence="4">Outer membrane protein with beta-barrel domain</fullName>
    </recommendedName>
</protein>
<feature type="chain" id="PRO_5020443914" description="Outer membrane protein with beta-barrel domain" evidence="1">
    <location>
        <begin position="23"/>
        <end position="80"/>
    </location>
</feature>
<keyword evidence="1" id="KW-0732">Signal</keyword>
<keyword evidence="3" id="KW-1185">Reference proteome</keyword>
<gene>
    <name evidence="2" type="ORF">DFP79_3610</name>
</gene>
<dbReference type="Proteomes" id="UP000294656">
    <property type="component" value="Unassembled WGS sequence"/>
</dbReference>